<evidence type="ECO:0000313" key="4">
    <source>
        <dbReference type="EMBL" id="GLY67560.1"/>
    </source>
</evidence>
<proteinExistence type="predicted"/>
<dbReference type="AlphaFoldDB" id="A0A9W6R383"/>
<dbReference type="SUPFAM" id="SSF55729">
    <property type="entry name" value="Acyl-CoA N-acyltransferases (Nat)"/>
    <property type="match status" value="1"/>
</dbReference>
<dbReference type="PROSITE" id="PS51186">
    <property type="entry name" value="GNAT"/>
    <property type="match status" value="1"/>
</dbReference>
<dbReference type="InterPro" id="IPR016181">
    <property type="entry name" value="Acyl_CoA_acyltransferase"/>
</dbReference>
<keyword evidence="5" id="KW-1185">Reference proteome</keyword>
<keyword evidence="2" id="KW-0012">Acyltransferase</keyword>
<dbReference type="EMBL" id="BSTI01000008">
    <property type="protein sequence ID" value="GLY67560.1"/>
    <property type="molecule type" value="Genomic_DNA"/>
</dbReference>
<organism evidence="4 5">
    <name type="scientific">Amycolatopsis taiwanensis</name>
    <dbReference type="NCBI Taxonomy" id="342230"/>
    <lineage>
        <taxon>Bacteria</taxon>
        <taxon>Bacillati</taxon>
        <taxon>Actinomycetota</taxon>
        <taxon>Actinomycetes</taxon>
        <taxon>Pseudonocardiales</taxon>
        <taxon>Pseudonocardiaceae</taxon>
        <taxon>Amycolatopsis</taxon>
    </lineage>
</organism>
<evidence type="ECO:0000259" key="3">
    <source>
        <dbReference type="PROSITE" id="PS51186"/>
    </source>
</evidence>
<dbReference type="Pfam" id="PF00583">
    <property type="entry name" value="Acetyltransf_1"/>
    <property type="match status" value="1"/>
</dbReference>
<dbReference type="RefSeq" id="WP_084143199.1">
    <property type="nucleotide sequence ID" value="NZ_BSTI01000008.1"/>
</dbReference>
<dbReference type="GO" id="GO:0005737">
    <property type="term" value="C:cytoplasm"/>
    <property type="evidence" value="ECO:0007669"/>
    <property type="project" value="TreeGrafter"/>
</dbReference>
<dbReference type="Gene3D" id="3.40.630.30">
    <property type="match status" value="1"/>
</dbReference>
<feature type="domain" description="N-acetyltransferase" evidence="3">
    <location>
        <begin position="6"/>
        <end position="142"/>
    </location>
</feature>
<dbReference type="GO" id="GO:0008080">
    <property type="term" value="F:N-acetyltransferase activity"/>
    <property type="evidence" value="ECO:0007669"/>
    <property type="project" value="InterPro"/>
</dbReference>
<dbReference type="InterPro" id="IPR000182">
    <property type="entry name" value="GNAT_dom"/>
</dbReference>
<gene>
    <name evidence="4" type="ORF">Atai01_41790</name>
</gene>
<evidence type="ECO:0000256" key="1">
    <source>
        <dbReference type="ARBA" id="ARBA00022679"/>
    </source>
</evidence>
<protein>
    <submittedName>
        <fullName evidence="4">N-acetyltransferase</fullName>
    </submittedName>
</protein>
<name>A0A9W6R383_9PSEU</name>
<dbReference type="InterPro" id="IPR045039">
    <property type="entry name" value="NSI-like"/>
</dbReference>
<dbReference type="Proteomes" id="UP001165136">
    <property type="component" value="Unassembled WGS sequence"/>
</dbReference>
<evidence type="ECO:0000313" key="5">
    <source>
        <dbReference type="Proteomes" id="UP001165136"/>
    </source>
</evidence>
<dbReference type="CDD" id="cd04301">
    <property type="entry name" value="NAT_SF"/>
    <property type="match status" value="1"/>
</dbReference>
<keyword evidence="1" id="KW-0808">Transferase</keyword>
<comment type="caution">
    <text evidence="4">The sequence shown here is derived from an EMBL/GenBank/DDBJ whole genome shotgun (WGS) entry which is preliminary data.</text>
</comment>
<sequence>MDDTAPAIGPEPEIPVDELLALYQAVGWSAYTDSPDLLQAGVAGSSYVVTARQGGKLVGLARAMSDGATICYLQDVLVHPDAQRRGIGRALVRAVLDRYRNVRQKVLLTDDEPGQRAFYESLGYAEIRDYGPGTLRSFVRFDDQS</sequence>
<accession>A0A9W6R383</accession>
<reference evidence="4" key="1">
    <citation type="submission" date="2023-03" db="EMBL/GenBank/DDBJ databases">
        <title>Amycolatopsis taiwanensis NBRC 103393.</title>
        <authorList>
            <person name="Ichikawa N."/>
            <person name="Sato H."/>
            <person name="Tonouchi N."/>
        </authorList>
    </citation>
    <scope>NUCLEOTIDE SEQUENCE</scope>
    <source>
        <strain evidence="4">NBRC 103393</strain>
    </source>
</reference>
<dbReference type="PANTHER" id="PTHR43626:SF4">
    <property type="entry name" value="GCN5-RELATED N-ACETYLTRANSFERASE 2, CHLOROPLASTIC"/>
    <property type="match status" value="1"/>
</dbReference>
<dbReference type="PANTHER" id="PTHR43626">
    <property type="entry name" value="ACYL-COA N-ACYLTRANSFERASE"/>
    <property type="match status" value="1"/>
</dbReference>
<evidence type="ECO:0000256" key="2">
    <source>
        <dbReference type="ARBA" id="ARBA00023315"/>
    </source>
</evidence>